<evidence type="ECO:0000313" key="3">
    <source>
        <dbReference type="Proteomes" id="UP000024635"/>
    </source>
</evidence>
<organism evidence="2 3">
    <name type="scientific">Ancylostoma ceylanicum</name>
    <dbReference type="NCBI Taxonomy" id="53326"/>
    <lineage>
        <taxon>Eukaryota</taxon>
        <taxon>Metazoa</taxon>
        <taxon>Ecdysozoa</taxon>
        <taxon>Nematoda</taxon>
        <taxon>Chromadorea</taxon>
        <taxon>Rhabditida</taxon>
        <taxon>Rhabditina</taxon>
        <taxon>Rhabditomorpha</taxon>
        <taxon>Strongyloidea</taxon>
        <taxon>Ancylostomatidae</taxon>
        <taxon>Ancylostomatinae</taxon>
        <taxon>Ancylostoma</taxon>
    </lineage>
</organism>
<evidence type="ECO:0000256" key="1">
    <source>
        <dbReference type="SAM" id="MobiDB-lite"/>
    </source>
</evidence>
<protein>
    <submittedName>
        <fullName evidence="2">Uncharacterized protein</fullName>
    </submittedName>
</protein>
<comment type="caution">
    <text evidence="2">The sequence shown here is derived from an EMBL/GenBank/DDBJ whole genome shotgun (WGS) entry which is preliminary data.</text>
</comment>
<dbReference type="AlphaFoldDB" id="A0A016THL0"/>
<accession>A0A016THL0</accession>
<reference evidence="3" key="1">
    <citation type="journal article" date="2015" name="Nat. Genet.">
        <title>The genome and transcriptome of the zoonotic hookworm Ancylostoma ceylanicum identify infection-specific gene families.</title>
        <authorList>
            <person name="Schwarz E.M."/>
            <person name="Hu Y."/>
            <person name="Antoshechkin I."/>
            <person name="Miller M.M."/>
            <person name="Sternberg P.W."/>
            <person name="Aroian R.V."/>
        </authorList>
    </citation>
    <scope>NUCLEOTIDE SEQUENCE</scope>
    <source>
        <strain evidence="3">HY135</strain>
    </source>
</reference>
<proteinExistence type="predicted"/>
<keyword evidence="3" id="KW-1185">Reference proteome</keyword>
<feature type="region of interest" description="Disordered" evidence="1">
    <location>
        <begin position="1"/>
        <end position="25"/>
    </location>
</feature>
<dbReference type="EMBL" id="JARK01001438">
    <property type="protein sequence ID" value="EYC02132.1"/>
    <property type="molecule type" value="Genomic_DNA"/>
</dbReference>
<name>A0A016THL0_9BILA</name>
<evidence type="ECO:0000313" key="2">
    <source>
        <dbReference type="EMBL" id="EYC02132.1"/>
    </source>
</evidence>
<sequence length="66" mass="7314">MRGSSVARDRSAHARGTSSDVTPALCSHMPTVDFRIPAVGPRYHCFSRWIRTCCTVDSHILTVDPQ</sequence>
<gene>
    <name evidence="2" type="primary">Acey_s0102.g3511</name>
    <name evidence="2" type="ORF">Y032_0102g3511</name>
</gene>
<dbReference type="Proteomes" id="UP000024635">
    <property type="component" value="Unassembled WGS sequence"/>
</dbReference>